<evidence type="ECO:0000256" key="3">
    <source>
        <dbReference type="ARBA" id="ARBA00022723"/>
    </source>
</evidence>
<dbReference type="Pfam" id="PF03055">
    <property type="entry name" value="RPE65"/>
    <property type="match status" value="1"/>
</dbReference>
<dbReference type="AlphaFoldDB" id="A0A6C0DWV3"/>
<sequence length="430" mass="49775">MLSCSLISRLLCIVSVAVTNGFHTPFHKISGFYGLIGPNIRTSSVNSLFELFTGDGIIQGVFLNRGNISFVKHLIQTDKVVYESKHGPFLKPVQFLPFYMLAHKLRMIPNVLGLANTALLKVRGQLFALFERDYPYEIRLDHDSREIHTVCKRVIPCLQTFSGHSKYDGTRIHSMDYNVLLKRVRYLQMFGDFSPTTVVKDIPMRYIPIIHDFAVLHRGVLLIDSPIQWNPFKRIPVSLNRRRPTYIHIYNWTTDKTSTYELPESVYLFHYANVLEYGNGTIEIYGVFYDTLDFSSVNIVGKYRKIVVREGRREVSMERIDAFENMNVDFPKRWGRYTILQKNDNRRFSGFLVCEKDRVIQDIRLPEDRSFCGEPEVVEIEGRGYLLGFSYDGEDRGYLVLCGLFEGDYFEVPLNETVTIGFHSTFIGSQ</sequence>
<comment type="similarity">
    <text evidence="2">Belongs to the carotenoid oxygenase family.</text>
</comment>
<evidence type="ECO:0000256" key="2">
    <source>
        <dbReference type="ARBA" id="ARBA00006787"/>
    </source>
</evidence>
<organism evidence="6">
    <name type="scientific">viral metagenome</name>
    <dbReference type="NCBI Taxonomy" id="1070528"/>
    <lineage>
        <taxon>unclassified sequences</taxon>
        <taxon>metagenomes</taxon>
        <taxon>organismal metagenomes</taxon>
    </lineage>
</organism>
<dbReference type="InterPro" id="IPR004294">
    <property type="entry name" value="Carotenoid_Oase"/>
</dbReference>
<dbReference type="PANTHER" id="PTHR10543">
    <property type="entry name" value="BETA-CAROTENE DIOXYGENASE"/>
    <property type="match status" value="1"/>
</dbReference>
<dbReference type="EMBL" id="MN739692">
    <property type="protein sequence ID" value="QHT21436.1"/>
    <property type="molecule type" value="Genomic_DNA"/>
</dbReference>
<accession>A0A6C0DWV3</accession>
<keyword evidence="5" id="KW-0408">Iron</keyword>
<name>A0A6C0DWV3_9ZZZZ</name>
<proteinExistence type="inferred from homology"/>
<dbReference type="GO" id="GO:0046872">
    <property type="term" value="F:metal ion binding"/>
    <property type="evidence" value="ECO:0007669"/>
    <property type="project" value="UniProtKB-KW"/>
</dbReference>
<dbReference type="GO" id="GO:0016121">
    <property type="term" value="P:carotene catabolic process"/>
    <property type="evidence" value="ECO:0007669"/>
    <property type="project" value="TreeGrafter"/>
</dbReference>
<evidence type="ECO:0000256" key="5">
    <source>
        <dbReference type="ARBA" id="ARBA00023004"/>
    </source>
</evidence>
<evidence type="ECO:0000256" key="4">
    <source>
        <dbReference type="ARBA" id="ARBA00023002"/>
    </source>
</evidence>
<protein>
    <submittedName>
        <fullName evidence="6">Uncharacterized protein</fullName>
    </submittedName>
</protein>
<dbReference type="GO" id="GO:0010436">
    <property type="term" value="F:carotenoid dioxygenase activity"/>
    <property type="evidence" value="ECO:0007669"/>
    <property type="project" value="TreeGrafter"/>
</dbReference>
<keyword evidence="3" id="KW-0479">Metal-binding</keyword>
<evidence type="ECO:0000256" key="1">
    <source>
        <dbReference type="ARBA" id="ARBA00001954"/>
    </source>
</evidence>
<dbReference type="PANTHER" id="PTHR10543:SF89">
    <property type="entry name" value="CAROTENOID 9,10(9',10')-CLEAVAGE DIOXYGENASE 1"/>
    <property type="match status" value="1"/>
</dbReference>
<reference evidence="6" key="1">
    <citation type="journal article" date="2020" name="Nature">
        <title>Giant virus diversity and host interactions through global metagenomics.</title>
        <authorList>
            <person name="Schulz F."/>
            <person name="Roux S."/>
            <person name="Paez-Espino D."/>
            <person name="Jungbluth S."/>
            <person name="Walsh D.A."/>
            <person name="Denef V.J."/>
            <person name="McMahon K.D."/>
            <person name="Konstantinidis K.T."/>
            <person name="Eloe-Fadrosh E.A."/>
            <person name="Kyrpides N.C."/>
            <person name="Woyke T."/>
        </authorList>
    </citation>
    <scope>NUCLEOTIDE SEQUENCE</scope>
    <source>
        <strain evidence="6">GVMAG-M-3300023174-92</strain>
    </source>
</reference>
<evidence type="ECO:0000313" key="6">
    <source>
        <dbReference type="EMBL" id="QHT21436.1"/>
    </source>
</evidence>
<keyword evidence="4" id="KW-0560">Oxidoreductase</keyword>
<comment type="cofactor">
    <cofactor evidence="1">
        <name>Fe(2+)</name>
        <dbReference type="ChEBI" id="CHEBI:29033"/>
    </cofactor>
</comment>